<dbReference type="InterPro" id="IPR013321">
    <property type="entry name" value="Arc_rbn_hlx_hlx"/>
</dbReference>
<dbReference type="EMBL" id="JADOUA010000001">
    <property type="protein sequence ID" value="MBG6089645.1"/>
    <property type="molecule type" value="Genomic_DNA"/>
</dbReference>
<dbReference type="Gene3D" id="1.10.1220.10">
    <property type="entry name" value="Met repressor-like"/>
    <property type="match status" value="1"/>
</dbReference>
<dbReference type="Proteomes" id="UP000614047">
    <property type="component" value="Unassembled WGS sequence"/>
</dbReference>
<dbReference type="GO" id="GO:0006355">
    <property type="term" value="P:regulation of DNA-templated transcription"/>
    <property type="evidence" value="ECO:0007669"/>
    <property type="project" value="InterPro"/>
</dbReference>
<evidence type="ECO:0000313" key="3">
    <source>
        <dbReference type="Proteomes" id="UP000614047"/>
    </source>
</evidence>
<feature type="compositionally biased region" description="Low complexity" evidence="1">
    <location>
        <begin position="84"/>
        <end position="103"/>
    </location>
</feature>
<organism evidence="2 3">
    <name type="scientific">Actinomadura viridis</name>
    <dbReference type="NCBI Taxonomy" id="58110"/>
    <lineage>
        <taxon>Bacteria</taxon>
        <taxon>Bacillati</taxon>
        <taxon>Actinomycetota</taxon>
        <taxon>Actinomycetes</taxon>
        <taxon>Streptosporangiales</taxon>
        <taxon>Thermomonosporaceae</taxon>
        <taxon>Actinomadura</taxon>
    </lineage>
</organism>
<dbReference type="SUPFAM" id="SSF47598">
    <property type="entry name" value="Ribbon-helix-helix"/>
    <property type="match status" value="1"/>
</dbReference>
<keyword evidence="3" id="KW-1185">Reference proteome</keyword>
<sequence length="188" mass="18972">MDLMPYVENLRRELAVAAEAGGPDARALAERLTGVLESATRLTLLEALSAAADEITSDLAPGSVEVRLRGGDPAFVVTPPQPGPSSGSAAGGVAETAAETGPPSAGPPPAGAAPAEEGGTARMTLRLPEHLKARVEEAAGRQGISVNAWLVRAISAAFEPGAGSGPGSGPGDRPQQFQSGRSYTGWVR</sequence>
<dbReference type="AlphaFoldDB" id="A0A931GJX8"/>
<evidence type="ECO:0000313" key="2">
    <source>
        <dbReference type="EMBL" id="MBG6089645.1"/>
    </source>
</evidence>
<gene>
    <name evidence="2" type="ORF">IW256_003758</name>
</gene>
<accession>A0A931GJX8</accession>
<dbReference type="RefSeq" id="WP_197012227.1">
    <property type="nucleotide sequence ID" value="NZ_BAABES010000010.1"/>
</dbReference>
<reference evidence="2" key="1">
    <citation type="submission" date="2020-11" db="EMBL/GenBank/DDBJ databases">
        <title>Sequencing the genomes of 1000 actinobacteria strains.</title>
        <authorList>
            <person name="Klenk H.-P."/>
        </authorList>
    </citation>
    <scope>NUCLEOTIDE SEQUENCE</scope>
    <source>
        <strain evidence="2">DSM 43175</strain>
    </source>
</reference>
<evidence type="ECO:0000256" key="1">
    <source>
        <dbReference type="SAM" id="MobiDB-lite"/>
    </source>
</evidence>
<evidence type="ECO:0008006" key="4">
    <source>
        <dbReference type="Google" id="ProtNLM"/>
    </source>
</evidence>
<dbReference type="InterPro" id="IPR010985">
    <property type="entry name" value="Ribbon_hlx_hlx"/>
</dbReference>
<feature type="region of interest" description="Disordered" evidence="1">
    <location>
        <begin position="77"/>
        <end position="117"/>
    </location>
</feature>
<dbReference type="Pfam" id="PF05534">
    <property type="entry name" value="HicB"/>
    <property type="match status" value="1"/>
</dbReference>
<dbReference type="InterPro" id="IPR008651">
    <property type="entry name" value="Uncharacterised_HicB"/>
</dbReference>
<proteinExistence type="predicted"/>
<comment type="caution">
    <text evidence="2">The sequence shown here is derived from an EMBL/GenBank/DDBJ whole genome shotgun (WGS) entry which is preliminary data.</text>
</comment>
<feature type="region of interest" description="Disordered" evidence="1">
    <location>
        <begin position="158"/>
        <end position="188"/>
    </location>
</feature>
<protein>
    <recommendedName>
        <fullName evidence="4">Toxin-antitoxin system HicB family antitoxin</fullName>
    </recommendedName>
</protein>
<name>A0A931GJX8_9ACTN</name>